<proteinExistence type="predicted"/>
<organism evidence="1">
    <name type="scientific">Attheya septentrionalis</name>
    <dbReference type="NCBI Taxonomy" id="420275"/>
    <lineage>
        <taxon>Eukaryota</taxon>
        <taxon>Sar</taxon>
        <taxon>Stramenopiles</taxon>
        <taxon>Ochrophyta</taxon>
        <taxon>Bacillariophyta</taxon>
        <taxon>Coscinodiscophyceae</taxon>
        <taxon>Chaetocerotophycidae</taxon>
        <taxon>Chaetocerotales</taxon>
        <taxon>Attheyaceae</taxon>
        <taxon>Attheya</taxon>
    </lineage>
</organism>
<protein>
    <submittedName>
        <fullName evidence="1">Uncharacterized protein</fullName>
    </submittedName>
</protein>
<gene>
    <name evidence="1" type="ORF">ASEP1449_LOCUS15692</name>
</gene>
<reference evidence="1" key="1">
    <citation type="submission" date="2021-01" db="EMBL/GenBank/DDBJ databases">
        <authorList>
            <person name="Corre E."/>
            <person name="Pelletier E."/>
            <person name="Niang G."/>
            <person name="Scheremetjew M."/>
            <person name="Finn R."/>
            <person name="Kale V."/>
            <person name="Holt S."/>
            <person name="Cochrane G."/>
            <person name="Meng A."/>
            <person name="Brown T."/>
            <person name="Cohen L."/>
        </authorList>
    </citation>
    <scope>NUCLEOTIDE SEQUENCE</scope>
    <source>
        <strain evidence="1">CCMP2084</strain>
    </source>
</reference>
<dbReference type="EMBL" id="HBHQ01023200">
    <property type="protein sequence ID" value="CAD9823858.1"/>
    <property type="molecule type" value="Transcribed_RNA"/>
</dbReference>
<accession>A0A7S2ULU4</accession>
<sequence length="275" mass="30070">MSTTTGALIQTTPPPPPPSVAAIMTTTTMASIGPGRKKEVIVPQDLDVLSKDALVTLVRDLDEERQALTSELDVLGSPLLKKRKTTGSVQTQVTAASVVVSPVRVPVPVVTPTAKEVTAVRKRMGKNAERAIKKMKHGNKKKPTSEVSEGGMTPAMVHEIMKDYDAHQTSDTKRMTKWVLLDNDAAIISNMLGIDRLIHPVQFDGKVICWAGNRNPKIYCWASLERMEVKYDKAQCNLNLKIKTTEAGTGSPDYKPLLLAFAKGEIDHIPSASYW</sequence>
<evidence type="ECO:0000313" key="1">
    <source>
        <dbReference type="EMBL" id="CAD9823858.1"/>
    </source>
</evidence>
<name>A0A7S2ULU4_9STRA</name>
<dbReference type="AlphaFoldDB" id="A0A7S2ULU4"/>